<feature type="region of interest" description="Disordered" evidence="4">
    <location>
        <begin position="2363"/>
        <end position="2392"/>
    </location>
</feature>
<dbReference type="SUPFAM" id="SSF51120">
    <property type="entry name" value="beta-Roll"/>
    <property type="match status" value="23"/>
</dbReference>
<keyword evidence="6" id="KW-1185">Reference proteome</keyword>
<dbReference type="PROSITE" id="PS00330">
    <property type="entry name" value="HEMOLYSIN_CALCIUM"/>
    <property type="match status" value="32"/>
</dbReference>
<comment type="subcellular location">
    <subcellularLocation>
        <location evidence="1">Secreted</location>
    </subcellularLocation>
</comment>
<feature type="region of interest" description="Disordered" evidence="4">
    <location>
        <begin position="568"/>
        <end position="594"/>
    </location>
</feature>
<feature type="compositionally biased region" description="Polar residues" evidence="4">
    <location>
        <begin position="1838"/>
        <end position="1854"/>
    </location>
</feature>
<dbReference type="PANTHER" id="PTHR38340">
    <property type="entry name" value="S-LAYER PROTEIN"/>
    <property type="match status" value="1"/>
</dbReference>
<dbReference type="InterPro" id="IPR050557">
    <property type="entry name" value="RTX_toxin/Mannuronan_C5-epim"/>
</dbReference>
<dbReference type="InterPro" id="IPR011049">
    <property type="entry name" value="Serralysin-like_metalloprot_C"/>
</dbReference>
<feature type="compositionally biased region" description="Gly residues" evidence="4">
    <location>
        <begin position="2241"/>
        <end position="2254"/>
    </location>
</feature>
<feature type="compositionally biased region" description="Low complexity" evidence="4">
    <location>
        <begin position="1164"/>
        <end position="1174"/>
    </location>
</feature>
<feature type="region of interest" description="Disordered" evidence="4">
    <location>
        <begin position="2912"/>
        <end position="2934"/>
    </location>
</feature>
<evidence type="ECO:0000256" key="2">
    <source>
        <dbReference type="ARBA" id="ARBA00022525"/>
    </source>
</evidence>
<comment type="caution">
    <text evidence="5">The sequence shown here is derived from an EMBL/GenBank/DDBJ whole genome shotgun (WGS) entry which is preliminary data.</text>
</comment>
<dbReference type="InterPro" id="IPR001343">
    <property type="entry name" value="Hemolysn_Ca-bd"/>
</dbReference>
<evidence type="ECO:0000256" key="4">
    <source>
        <dbReference type="SAM" id="MobiDB-lite"/>
    </source>
</evidence>
<evidence type="ECO:0008006" key="7">
    <source>
        <dbReference type="Google" id="ProtNLM"/>
    </source>
</evidence>
<dbReference type="PRINTS" id="PR00313">
    <property type="entry name" value="CABNDNGRPT"/>
</dbReference>
<accession>A0ABV4TWB8</accession>
<feature type="region of interest" description="Disordered" evidence="4">
    <location>
        <begin position="2012"/>
        <end position="2040"/>
    </location>
</feature>
<proteinExistence type="predicted"/>
<evidence type="ECO:0000256" key="1">
    <source>
        <dbReference type="ARBA" id="ARBA00004613"/>
    </source>
</evidence>
<feature type="region of interest" description="Disordered" evidence="4">
    <location>
        <begin position="704"/>
        <end position="743"/>
    </location>
</feature>
<feature type="region of interest" description="Disordered" evidence="4">
    <location>
        <begin position="1747"/>
        <end position="1780"/>
    </location>
</feature>
<feature type="region of interest" description="Disordered" evidence="4">
    <location>
        <begin position="1164"/>
        <end position="1213"/>
    </location>
</feature>
<dbReference type="InterPro" id="IPR018511">
    <property type="entry name" value="Hemolysin-typ_Ca-bd_CS"/>
</dbReference>
<dbReference type="EMBL" id="JBGUAW010000007">
    <property type="protein sequence ID" value="MFA9461538.1"/>
    <property type="molecule type" value="Genomic_DNA"/>
</dbReference>
<dbReference type="PANTHER" id="PTHR38340:SF1">
    <property type="entry name" value="S-LAYER PROTEIN"/>
    <property type="match status" value="1"/>
</dbReference>
<feature type="region of interest" description="Disordered" evidence="4">
    <location>
        <begin position="2216"/>
        <end position="2265"/>
    </location>
</feature>
<feature type="region of interest" description="Disordered" evidence="4">
    <location>
        <begin position="1615"/>
        <end position="1662"/>
    </location>
</feature>
<name>A0ABV4TWB8_9GAMM</name>
<dbReference type="Proteomes" id="UP001575181">
    <property type="component" value="Unassembled WGS sequence"/>
</dbReference>
<keyword evidence="2" id="KW-0964">Secreted</keyword>
<dbReference type="Gene3D" id="2.150.10.10">
    <property type="entry name" value="Serralysin-like metalloprotease, C-terminal"/>
    <property type="match status" value="21"/>
</dbReference>
<dbReference type="Pfam" id="PF00353">
    <property type="entry name" value="HemolysinCabind"/>
    <property type="match status" value="35"/>
</dbReference>
<feature type="region of interest" description="Disordered" evidence="4">
    <location>
        <begin position="1539"/>
        <end position="1575"/>
    </location>
</feature>
<organism evidence="5 6">
    <name type="scientific">Thiohalorhabdus methylotrophus</name>
    <dbReference type="NCBI Taxonomy" id="3242694"/>
    <lineage>
        <taxon>Bacteria</taxon>
        <taxon>Pseudomonadati</taxon>
        <taxon>Pseudomonadota</taxon>
        <taxon>Gammaproteobacteria</taxon>
        <taxon>Thiohalorhabdales</taxon>
        <taxon>Thiohalorhabdaceae</taxon>
        <taxon>Thiohalorhabdus</taxon>
    </lineage>
</organism>
<feature type="compositionally biased region" description="Gly residues" evidence="4">
    <location>
        <begin position="1198"/>
        <end position="1208"/>
    </location>
</feature>
<evidence type="ECO:0000313" key="5">
    <source>
        <dbReference type="EMBL" id="MFA9461538.1"/>
    </source>
</evidence>
<dbReference type="RefSeq" id="WP_373656322.1">
    <property type="nucleotide sequence ID" value="NZ_JBGUAW010000007.1"/>
</dbReference>
<feature type="region of interest" description="Disordered" evidence="4">
    <location>
        <begin position="1836"/>
        <end position="1860"/>
    </location>
</feature>
<sequence>MEPFLHGVQDAFEQYGEVADQTGKTLLDYYHDAVGGLTQALEQGEGLFEELQKQASETMQDLASGVNELSDGISDTVNDWFTNAFSWQERIDPLTLDLDADGLETQGTDVDDPVLFDHNGDGVKRATGWIKPDDAFLALDRNGNGTIDTGAELFGDNTPLVNGDGDVTGVAEDGFEALRDQDTNGDGVVNSEDANWDELRVWRDLDSDGVTDEGELQGLDEAGIASFSVEAESNNQLQDNGNVVADLGTYQWADGSTGTVGQVTGEMADIDLTSDPFHREFSDEIPLTEEAEDLPRMRGSGDVRDLREAASLSSELASVVADYAAAPTKADQEKQLDGLLDRWADTAEAPSSLEQADSEGYELVYLPPGQRPEDAVGAGGTATEAAERERVTRLIETMEAFNGRSFVEVGAEGVETGAGAFIEAGPAPSEEDGSGGEYAFVELSSAQVRFLERSKEALGQSVYDGLLMQTRLKPYLDGAEAGLDEEGLTTDFSGTEAAFQQRFEEAPDEAVRDLLDMQRVAGSNMAALGWDGLGQLRGWLSDAASGDGSAVSELTPALAEFGYPGLAEDGQGSHGSEAVIGPDDGGVLRGRGGDDLVLGGPGDDILSGGSGDDTLYGGRGDDTYRFGAGDGSDTIYETHGESGEDELAFGSEVPVGEVNIRAEGDRLVFDHIGGQDSVAVENWFNSLSDAKHRLDRVSFEEGGSYDLDSLQLGGEGSDTLEGSSDDGILVGGEGEDTLEGGTGSELLHGGAGADHMAGGEGDDTYVVDHANDEVVEQAGEGEDTVHSRVDHGLSDHVENLRLVGESAIDGAGNTLDNRLAGNDAANTLQGGAGNDTLIGNGGDDLLDGGVGVDTLAGGTGDDTYVVDSQEDVVTEQAGEGEDTVRTHLDYRLGDNVENLTLTGEDSVAGTGNELDNEIRGNSEANTLTGNGGDDLLDGGAGADTMAGGTGDDTYVVDSQEDVVTEHAGEGEDTVRTHLDYRLGDHVENLTLTGEDSVAGTGNELDNEIRGNRAANTLTGNGGDDLLDGGAAADTMAGGTGDDTYVVGEIGDDVQEEAGEGTDTVRSGITYTLVENTENLVLTGYGNIDGTGNAADNVLRGNRGDNTLDGGAGSDHLAGSGGDDTYILNEQGDTVSEEAGQGHDTVVSPFDYTLGENVEDLTLTGEAETGTGNALDNRITGTDADNRLDGGKGDDTLNGGAGGDHMTGGEGDDTYIVDQAADTPIEEAAQGEDTVRSSLSWELRDNLENLILTGEEDTSGTGNELANEITGNAGDNTLTGNGGDDRLDGGAGADAMAGGSGNDTYVVDDAGDTVTEAAGEGTDTAEAGIDYTLTENVENLTLTGSEDLVGTGNELDNRLTGNGGDNTLFGKAGADHLDGGAGADTLAGGTGDDTYIVDNPGDTIEESAGEGDDLVRARVSHALDENVERLGLTGKADIDGSGNALDNTVTGNAGDNRLDGGAGADEIAGGEGDDTYVVDNEGDVVTEAEGEGTDTVESGIDYTLTDNVENLVLTGDGDISGTGNGLDNEVIGNAAANTLRGGGGNDTLSGGEGDDLLDGGAGADSMAGGSGNDTYVVDEAGDEVTEKTDEGEDTVLSGISYTLGENVENLILTGESAEDGTGNELDNELEGNNADNHLSGKDGNDVLSGGDGADHLEGGSGADTLYGGRGADLLDGGSGVDRLEGGVGDDTYRVDHADDAVVEEAGAGTDTVYARASYSLGAHVENLTLEGWRNLDGTGNDQANELVGNRGANTLRGGGGADTLRGGRGNDRLDGGSGADAMYGGTGNDTYVVDDAGDRVVEEGGAGRDTVESSIDYTLTDHVEDLTLTGSEGLEGTGNALNNRITGNDGSNTLSGKGGRDTIRAGDGADVLNGGEGNDRLYGQAGADELHGGAGADLLDGGSGADAMAGGTGNDTYVVDDAGDEVTEAVGEGTDTVRSSITYTLTENVENLTLTGAAAIDGTGNDLANRITGNSAANELYGLGGNDRLYGRGGDDVLNGGDGDDRLYGQSGADELHGGSGADLLDGGSGLDRMEGGAGDDTYRVDHSDDEAVEAAGAGTDTVYARASYTLGAHVEHLTLEGWRNLDGTGNGLGNELTGNRGSNTLKGLAGADTLRGGRGGDTLDGGAGADAMAGGAGWDTYVVDQAGDTVTESAGQGRDTVRSGVDRTLSDHVEDLNLTGSQDLAGTGNALNNRITGNGGANALSGEGGHDTIRAGGDADTVSGGSGNDRLYGQADTDTLQGGGGDDTLDGGSGADAMAGGTGNDTYVVDDAGDRVTEAADSGHDTVRASVTETLSAHVEDLNLTGSADIDGTGNGLDNRITGNSAANELRGLGGDDHLLGRGGSDALYGGMGADRLDGDGGADTLYGGTGDDDLEGGSGADRMEGGAGDDTYRVDHSGDEAVEAAGSGTDTVFARASYTLGAHVENLNLEEWRNFDCTGNGLANELVGNRGSNTLEGLAGADTLRGGRGSDRLDGGSGADDLFGGRGDDTYVVAEAGDRVVEEAGAGRDTVESSIGYTLTDHVEDLTLIGSEGLAGTGNALDNRITGNSGNNTLDGGTGADTLAGGEGGDTYIVDASADRIVEMAGAGADTVRASADYVLNNHVENLSLTGDGDLDGTGNDLANALTGNDGANVLKGRAGDDVIRAEAGNDTLRGGRGTDGLYGGNGKDRLYGGSGADHLHGGAGNDLLEGGNGRDTLLTNAGDDVLKGGEGQDNYVYELGAGTATIVDSGDGNTLTFGAGIASEDISLSAHPFELRVAGGGAVRIEDFDPQDPFANTPIDTFRFADGTELSYGDLLDRGFDLFGTESDDVIKGTAVEDRIHGLAGDDTLIGRAGDDRLFGGPGADRLEGGAGFDTAEYVGSSTGVKVDLAAGKGEGGLADGDTLQSVEALVGSDHADSLFGDGRANRLEGGAGDDRLSGRGGPDQLIGGRGADTVTYRGGPSGVEVDLAAGTGKGGFAAGDSLTGIENATGTAFGDGLFGTRASNTLMGSKGDDLLVGRQGGDRLVGGAGTDTAGYADSRAGVRVNLATGEAAGGSAQGDVLSGIEGVTGSAHGDRLFGDGGANPLKGLAGSDRLYGMGGDDTLAGGAGSDRLFGAAGDDTLAGGRGSDVLFGGRGSDTASYAKASEGVTVNLACGYAHQASGTDLLFGMENVRGSAFDDTLRGDWGANRLAGGAGDDRLRGGWGSDTLVGGSGTDTADYRDSWRGVSVDLGAGTASGGTAEGDTLIGIEAVAGTFRSDSLIGDDRANTLSGDYGFDHLEGGGGADLLNGGRHHDRLAGGTGTDWLNGGRGRDHFRGGQGNDALLGGAHRDRMEGISGNDLLAGGEGSDALSIGGSDVVLHNADEGRDRIEGLGRTNQLTLSLGGGTSLEDLSLSRRQDDLVLYTGGPGQGGRRFGSLFGGFRGGWDGLVLEDWYADGGSGQPDSVTLQMVTEATDCYDPNADSERLSQKLNRYDFNKIVEAYDQAKGGKGRRWEAMDAALDNHLASSDSEALGGELAYRYGLKGSLDGASRQTVLATLTDERFGEKPQSLQGAGNG</sequence>
<protein>
    <recommendedName>
        <fullName evidence="7">Ca2+-binding RTX toxin-like protein</fullName>
    </recommendedName>
</protein>
<gene>
    <name evidence="5" type="ORF">ACERLL_11940</name>
</gene>
<feature type="compositionally biased region" description="Basic and acidic residues" evidence="4">
    <location>
        <begin position="1183"/>
        <end position="1194"/>
    </location>
</feature>
<evidence type="ECO:0000313" key="6">
    <source>
        <dbReference type="Proteomes" id="UP001575181"/>
    </source>
</evidence>
<reference evidence="5 6" key="1">
    <citation type="submission" date="2024-08" db="EMBL/GenBank/DDBJ databases">
        <title>Whole-genome sequencing of halo(alkali)philic microorganisms from hypersaline lakes.</title>
        <authorList>
            <person name="Sorokin D.Y."/>
            <person name="Merkel A.Y."/>
            <person name="Messina E."/>
            <person name="Yakimov M."/>
        </authorList>
    </citation>
    <scope>NUCLEOTIDE SEQUENCE [LARGE SCALE GENOMIC DNA]</scope>
    <source>
        <strain evidence="5 6">Cl-TMA</strain>
    </source>
</reference>
<keyword evidence="3" id="KW-0106">Calcium</keyword>
<evidence type="ECO:0000256" key="3">
    <source>
        <dbReference type="ARBA" id="ARBA00022837"/>
    </source>
</evidence>